<feature type="compositionally biased region" description="Polar residues" evidence="7">
    <location>
        <begin position="117"/>
        <end position="130"/>
    </location>
</feature>
<dbReference type="InterPro" id="IPR051860">
    <property type="entry name" value="Plasmodium_CSP_Invasion"/>
</dbReference>
<proteinExistence type="inferred from homology"/>
<keyword evidence="8" id="KW-0472">Membrane</keyword>
<feature type="region of interest" description="Disordered" evidence="7">
    <location>
        <begin position="93"/>
        <end position="427"/>
    </location>
</feature>
<accession>A0AAD3H5K7</accession>
<comment type="function">
    <text evidence="6">Essential sporozoite protein. In the mosquito vector, required for sporozoite development in the oocyst, migration through the vector hemolymph and entry into the vector salivary glands. In the vertebrate host, required for sporozoite migration through the host dermis and infection of host hepatocytes. Binds to highly sulfated heparan sulfate proteoglycans (HSPGs) on the surface of host hepatocytes.</text>
</comment>
<evidence type="ECO:0000256" key="4">
    <source>
        <dbReference type="ARBA" id="ARBA00022737"/>
    </source>
</evidence>
<feature type="compositionally biased region" description="Acidic residues" evidence="7">
    <location>
        <begin position="751"/>
        <end position="765"/>
    </location>
</feature>
<dbReference type="SUPFAM" id="SSF50156">
    <property type="entry name" value="PDZ domain-like"/>
    <property type="match status" value="1"/>
</dbReference>
<gene>
    <name evidence="9" type="ORF">CTEN210_07928</name>
</gene>
<comment type="caution">
    <text evidence="9">The sequence shown here is derived from an EMBL/GenBank/DDBJ whole genome shotgun (WGS) entry which is preliminary data.</text>
</comment>
<evidence type="ECO:0000256" key="7">
    <source>
        <dbReference type="SAM" id="MobiDB-lite"/>
    </source>
</evidence>
<evidence type="ECO:0000256" key="1">
    <source>
        <dbReference type="ARBA" id="ARBA00006241"/>
    </source>
</evidence>
<evidence type="ECO:0000256" key="2">
    <source>
        <dbReference type="ARBA" id="ARBA00021911"/>
    </source>
</evidence>
<comment type="function">
    <text evidence="5">In the vertebrate host, binds to highly sulfated heparan sulfate proteoglycans (HSPGs) on the surface of host hepatocytes and is required for sporozoite invasion of the host hepatocytes.</text>
</comment>
<feature type="compositionally biased region" description="Low complexity" evidence="7">
    <location>
        <begin position="197"/>
        <end position="406"/>
    </location>
</feature>
<evidence type="ECO:0000256" key="8">
    <source>
        <dbReference type="SAM" id="Phobius"/>
    </source>
</evidence>
<keyword evidence="3" id="KW-0748">Sporozoite</keyword>
<feature type="compositionally biased region" description="Polar residues" evidence="7">
    <location>
        <begin position="734"/>
        <end position="748"/>
    </location>
</feature>
<name>A0AAD3H5K7_9STRA</name>
<feature type="compositionally biased region" description="Polar residues" evidence="7">
    <location>
        <begin position="407"/>
        <end position="427"/>
    </location>
</feature>
<keyword evidence="8" id="KW-0812">Transmembrane</keyword>
<keyword evidence="8" id="KW-1133">Transmembrane helix</keyword>
<evidence type="ECO:0000256" key="3">
    <source>
        <dbReference type="ARBA" id="ARBA00022522"/>
    </source>
</evidence>
<dbReference type="EMBL" id="BLLK01000045">
    <property type="protein sequence ID" value="GFH51452.1"/>
    <property type="molecule type" value="Genomic_DNA"/>
</dbReference>
<feature type="compositionally biased region" description="Low complexity" evidence="7">
    <location>
        <begin position="105"/>
        <end position="116"/>
    </location>
</feature>
<dbReference type="AlphaFoldDB" id="A0AAD3H5K7"/>
<keyword evidence="10" id="KW-1185">Reference proteome</keyword>
<comment type="similarity">
    <text evidence="1">Belongs to the plasmodium circumsporozoite protein family.</text>
</comment>
<evidence type="ECO:0000256" key="5">
    <source>
        <dbReference type="ARBA" id="ARBA00033726"/>
    </source>
</evidence>
<evidence type="ECO:0000313" key="9">
    <source>
        <dbReference type="EMBL" id="GFH51452.1"/>
    </source>
</evidence>
<feature type="region of interest" description="Disordered" evidence="7">
    <location>
        <begin position="714"/>
        <end position="765"/>
    </location>
</feature>
<organism evidence="9 10">
    <name type="scientific">Chaetoceros tenuissimus</name>
    <dbReference type="NCBI Taxonomy" id="426638"/>
    <lineage>
        <taxon>Eukaryota</taxon>
        <taxon>Sar</taxon>
        <taxon>Stramenopiles</taxon>
        <taxon>Ochrophyta</taxon>
        <taxon>Bacillariophyta</taxon>
        <taxon>Coscinodiscophyceae</taxon>
        <taxon>Chaetocerotophycidae</taxon>
        <taxon>Chaetocerotales</taxon>
        <taxon>Chaetocerotaceae</taxon>
        <taxon>Chaetoceros</taxon>
    </lineage>
</organism>
<keyword evidence="4" id="KW-0677">Repeat</keyword>
<sequence>MEKYLTNPESSLYGKTLSDQFTNHNRCQSEAATIPTRRCLRFSPKYILAAVVILCLLGERGLVNGFEQRQELHVYHDSEFDVVRYLNVALPSAVPSKSPSKEPSSRPSKSPSLRPSTQPTNSPSKRPTAQPSKAPSNSPSARPSSKPSARPSSKPSVRPSSKPSLHPSSKPSVRPSSKPSARPSSKPSTLPTHRPSEGPSLSPSHSPSSRPSSHPSSRPTTLPSTTPSMEPSMKPSSQPSDFPTKTPSQSPSLSSFPSTSPTIFPTLSSSPSVEPSLIPSTSPSLFPSTDPSTSPSSLPTLLPSLEPSSTPSSQPSLLPSSEPSLLPSTSPSSKPTSEPSLSPSSLPSLLPSVEPSLLPSTSPTGTPTSNPSSEPSSEPSRTPSVAPSSRPSSSPSSKPTISSEPSQFPTRSPSVSPTSLPSEQPSYSKQDIENFLVFQFDDLSLFDDESKAAAVLQTKTKDVIVKAFETEHPQDAFSVVVSMGNKNVIGALELGSGRKLASNTNNESAFFTVTQLHRSLQTATTGLEVQLNIYTSVRSPTNYTDITRSVINTAFDTNEKRINFIISLQKEDTTFNRVNAILVTVDDEPVELIENGSGTWIYIGAGIGGAAVAAVAFLFVGYRRRRSTDEYYDPDLTVDVNPLGTNYIQTTAMQDADISTLGPPEPLQFQPHFGSALGANLPISQQFGGSQQFSRVGKGATAAAAPVAIEDPPSLATGVGTRGSKATPVLEDVSQASKRSSALESISEVSDHDDNEGMSYTSEEDAFEKQFGTSERIEVIAPAGRLGVVIDTPVSGAPSVHAIKETSPLANQIQIGDLLVSVDGVDTTQLSAIRVSKLIASKAGNPERHMVFVRTSLPR</sequence>
<protein>
    <recommendedName>
        <fullName evidence="2">Circumsporozoite protein</fullName>
    </recommendedName>
</protein>
<feature type="transmembrane region" description="Helical" evidence="8">
    <location>
        <begin position="600"/>
        <end position="622"/>
    </location>
</feature>
<dbReference type="PANTHER" id="PTHR44826">
    <property type="entry name" value="SPORE COAT PROTEIN SP85"/>
    <property type="match status" value="1"/>
</dbReference>
<reference evidence="9 10" key="1">
    <citation type="journal article" date="2021" name="Sci. Rep.">
        <title>The genome of the diatom Chaetoceros tenuissimus carries an ancient integrated fragment of an extant virus.</title>
        <authorList>
            <person name="Hongo Y."/>
            <person name="Kimura K."/>
            <person name="Takaki Y."/>
            <person name="Yoshida Y."/>
            <person name="Baba S."/>
            <person name="Kobayashi G."/>
            <person name="Nagasaki K."/>
            <person name="Hano T."/>
            <person name="Tomaru Y."/>
        </authorList>
    </citation>
    <scope>NUCLEOTIDE SEQUENCE [LARGE SCALE GENOMIC DNA]</scope>
    <source>
        <strain evidence="9 10">NIES-3715</strain>
    </source>
</reference>
<dbReference type="PANTHER" id="PTHR44826:SF3">
    <property type="entry name" value="SPORE COAT PROTEIN SP85"/>
    <property type="match status" value="1"/>
</dbReference>
<evidence type="ECO:0000313" key="10">
    <source>
        <dbReference type="Proteomes" id="UP001054902"/>
    </source>
</evidence>
<dbReference type="InterPro" id="IPR036034">
    <property type="entry name" value="PDZ_sf"/>
</dbReference>
<feature type="compositionally biased region" description="Low complexity" evidence="7">
    <location>
        <begin position="131"/>
        <end position="188"/>
    </location>
</feature>
<dbReference type="Proteomes" id="UP001054902">
    <property type="component" value="Unassembled WGS sequence"/>
</dbReference>
<evidence type="ECO:0000256" key="6">
    <source>
        <dbReference type="ARBA" id="ARBA00045806"/>
    </source>
</evidence>